<dbReference type="Proteomes" id="UP001221142">
    <property type="component" value="Unassembled WGS sequence"/>
</dbReference>
<protein>
    <recommendedName>
        <fullName evidence="4">F-box domain-containing protein</fullName>
    </recommendedName>
</protein>
<name>A0AAD7FMN1_9AGAR</name>
<accession>A0AAD7FMN1</accession>
<evidence type="ECO:0008006" key="4">
    <source>
        <dbReference type="Google" id="ProtNLM"/>
    </source>
</evidence>
<keyword evidence="1" id="KW-0175">Coiled coil</keyword>
<dbReference type="AlphaFoldDB" id="A0AAD7FMN1"/>
<evidence type="ECO:0000256" key="1">
    <source>
        <dbReference type="SAM" id="Coils"/>
    </source>
</evidence>
<dbReference type="SUPFAM" id="SSF52047">
    <property type="entry name" value="RNI-like"/>
    <property type="match status" value="1"/>
</dbReference>
<evidence type="ECO:0000313" key="3">
    <source>
        <dbReference type="Proteomes" id="UP001221142"/>
    </source>
</evidence>
<dbReference type="Gene3D" id="3.80.10.10">
    <property type="entry name" value="Ribonuclease Inhibitor"/>
    <property type="match status" value="1"/>
</dbReference>
<feature type="coiled-coil region" evidence="1">
    <location>
        <begin position="4"/>
        <end position="38"/>
    </location>
</feature>
<organism evidence="2 3">
    <name type="scientific">Roridomyces roridus</name>
    <dbReference type="NCBI Taxonomy" id="1738132"/>
    <lineage>
        <taxon>Eukaryota</taxon>
        <taxon>Fungi</taxon>
        <taxon>Dikarya</taxon>
        <taxon>Basidiomycota</taxon>
        <taxon>Agaricomycotina</taxon>
        <taxon>Agaricomycetes</taxon>
        <taxon>Agaricomycetidae</taxon>
        <taxon>Agaricales</taxon>
        <taxon>Marasmiineae</taxon>
        <taxon>Mycenaceae</taxon>
        <taxon>Roridomyces</taxon>
    </lineage>
</organism>
<comment type="caution">
    <text evidence="2">The sequence shown here is derived from an EMBL/GenBank/DDBJ whole genome shotgun (WGS) entry which is preliminary data.</text>
</comment>
<dbReference type="EMBL" id="JARKIF010000010">
    <property type="protein sequence ID" value="KAJ7628869.1"/>
    <property type="molecule type" value="Genomic_DNA"/>
</dbReference>
<dbReference type="InterPro" id="IPR032675">
    <property type="entry name" value="LRR_dom_sf"/>
</dbReference>
<sequence length="364" mass="42179">MAHLKADRARLAQIESEIDELEQKLQLLRTEKNTAQGRLDAFKYPVLTLPNEITSEIFVQVLPPYPRCPPVTGRSSPTALTHVCRKWRDIGLATPQLWRAISLRETSGDSEETRIEMEKITIWLDRSRACALSIRMEHWPDLFSGVYNHPEECYDALLPHRERWEHLQLNVHNRHLHLFDGLQPSLKSLSLKMEDYEQGRPAVSDLDFPRLEAVSISNFERPVDWLPWSQLKSLTLNEMHPHQYIPILQNSRHLVHLTLLCCHGHDPSVAELPFPRLQTLLIFRCNQTFTETFRMLITPVLRRLQLPDAVMGDDPIDTLSSFVSRSGMPIAYAVHHRGADQRYFQGGIPHRVSYHPENPVQERI</sequence>
<gene>
    <name evidence="2" type="ORF">FB45DRAFT_834880</name>
</gene>
<proteinExistence type="predicted"/>
<dbReference type="Gene3D" id="1.20.1280.50">
    <property type="match status" value="1"/>
</dbReference>
<reference evidence="2" key="1">
    <citation type="submission" date="2023-03" db="EMBL/GenBank/DDBJ databases">
        <title>Massive genome expansion in bonnet fungi (Mycena s.s.) driven by repeated elements and novel gene families across ecological guilds.</title>
        <authorList>
            <consortium name="Lawrence Berkeley National Laboratory"/>
            <person name="Harder C.B."/>
            <person name="Miyauchi S."/>
            <person name="Viragh M."/>
            <person name="Kuo A."/>
            <person name="Thoen E."/>
            <person name="Andreopoulos B."/>
            <person name="Lu D."/>
            <person name="Skrede I."/>
            <person name="Drula E."/>
            <person name="Henrissat B."/>
            <person name="Morin E."/>
            <person name="Kohler A."/>
            <person name="Barry K."/>
            <person name="LaButti K."/>
            <person name="Morin E."/>
            <person name="Salamov A."/>
            <person name="Lipzen A."/>
            <person name="Mereny Z."/>
            <person name="Hegedus B."/>
            <person name="Baldrian P."/>
            <person name="Stursova M."/>
            <person name="Weitz H."/>
            <person name="Taylor A."/>
            <person name="Grigoriev I.V."/>
            <person name="Nagy L.G."/>
            <person name="Martin F."/>
            <person name="Kauserud H."/>
        </authorList>
    </citation>
    <scope>NUCLEOTIDE SEQUENCE</scope>
    <source>
        <strain evidence="2">9284</strain>
    </source>
</reference>
<evidence type="ECO:0000313" key="2">
    <source>
        <dbReference type="EMBL" id="KAJ7628869.1"/>
    </source>
</evidence>
<keyword evidence="3" id="KW-1185">Reference proteome</keyword>